<keyword evidence="2" id="KW-1185">Reference proteome</keyword>
<sequence length="132" mass="15267">MYDKGINESRRYNTFLLPFSITRNALVQPYSMRTKKTWILISKDFISQKKKLKFSNYLRTSSQEDTKLLKMTPLKYYIATIMPRLTDAEICGMVLMNSKTLVSVSKEETQAKDKMPIDSLVEVLNTAIKGLE</sequence>
<comment type="caution">
    <text evidence="1">The sequence shown here is derived from an EMBL/GenBank/DDBJ whole genome shotgun (WGS) entry which is preliminary data.</text>
</comment>
<name>A0A4Y2KUA3_ARAVE</name>
<accession>A0A4Y2KUA3</accession>
<protein>
    <submittedName>
        <fullName evidence="1">Uncharacterized protein</fullName>
    </submittedName>
</protein>
<evidence type="ECO:0000313" key="2">
    <source>
        <dbReference type="Proteomes" id="UP000499080"/>
    </source>
</evidence>
<dbReference type="OrthoDB" id="6471544at2759"/>
<gene>
    <name evidence="1" type="ORF">AVEN_191495_1</name>
</gene>
<reference evidence="1 2" key="1">
    <citation type="journal article" date="2019" name="Sci. Rep.">
        <title>Orb-weaving spider Araneus ventricosus genome elucidates the spidroin gene catalogue.</title>
        <authorList>
            <person name="Kono N."/>
            <person name="Nakamura H."/>
            <person name="Ohtoshi R."/>
            <person name="Moran D.A.P."/>
            <person name="Shinohara A."/>
            <person name="Yoshida Y."/>
            <person name="Fujiwara M."/>
            <person name="Mori M."/>
            <person name="Tomita M."/>
            <person name="Arakawa K."/>
        </authorList>
    </citation>
    <scope>NUCLEOTIDE SEQUENCE [LARGE SCALE GENOMIC DNA]</scope>
</reference>
<dbReference type="Proteomes" id="UP000499080">
    <property type="component" value="Unassembled WGS sequence"/>
</dbReference>
<evidence type="ECO:0000313" key="1">
    <source>
        <dbReference type="EMBL" id="GBN05868.1"/>
    </source>
</evidence>
<proteinExistence type="predicted"/>
<dbReference type="EMBL" id="BGPR01116039">
    <property type="protein sequence ID" value="GBN05868.1"/>
    <property type="molecule type" value="Genomic_DNA"/>
</dbReference>
<organism evidence="1 2">
    <name type="scientific">Araneus ventricosus</name>
    <name type="common">Orbweaver spider</name>
    <name type="synonym">Epeira ventricosa</name>
    <dbReference type="NCBI Taxonomy" id="182803"/>
    <lineage>
        <taxon>Eukaryota</taxon>
        <taxon>Metazoa</taxon>
        <taxon>Ecdysozoa</taxon>
        <taxon>Arthropoda</taxon>
        <taxon>Chelicerata</taxon>
        <taxon>Arachnida</taxon>
        <taxon>Araneae</taxon>
        <taxon>Araneomorphae</taxon>
        <taxon>Entelegynae</taxon>
        <taxon>Araneoidea</taxon>
        <taxon>Araneidae</taxon>
        <taxon>Araneus</taxon>
    </lineage>
</organism>
<dbReference type="AlphaFoldDB" id="A0A4Y2KUA3"/>